<dbReference type="InterPro" id="IPR039102">
    <property type="entry name" value="FAM13"/>
</dbReference>
<feature type="compositionally biased region" description="Basic residues" evidence="3">
    <location>
        <begin position="196"/>
        <end position="211"/>
    </location>
</feature>
<dbReference type="Pfam" id="PF26116">
    <property type="entry name" value="FAM13A"/>
    <property type="match status" value="1"/>
</dbReference>
<proteinExistence type="inferred from homology"/>
<feature type="coiled-coil region" evidence="2">
    <location>
        <begin position="567"/>
        <end position="627"/>
    </location>
</feature>
<evidence type="ECO:0000313" key="6">
    <source>
        <dbReference type="Proteomes" id="UP000283509"/>
    </source>
</evidence>
<feature type="compositionally biased region" description="Low complexity" evidence="3">
    <location>
        <begin position="989"/>
        <end position="998"/>
    </location>
</feature>
<feature type="compositionally biased region" description="Basic residues" evidence="3">
    <location>
        <begin position="908"/>
        <end position="928"/>
    </location>
</feature>
<feature type="region of interest" description="Disordered" evidence="3">
    <location>
        <begin position="63"/>
        <end position="109"/>
    </location>
</feature>
<feature type="compositionally biased region" description="Basic and acidic residues" evidence="3">
    <location>
        <begin position="260"/>
        <end position="289"/>
    </location>
</feature>
<feature type="region of interest" description="Disordered" evidence="3">
    <location>
        <begin position="781"/>
        <end position="806"/>
    </location>
</feature>
<evidence type="ECO:0000259" key="4">
    <source>
        <dbReference type="Pfam" id="PF26116"/>
    </source>
</evidence>
<dbReference type="PANTHER" id="PTHR15904">
    <property type="entry name" value="FAM13"/>
    <property type="match status" value="1"/>
</dbReference>
<keyword evidence="6" id="KW-1185">Reference proteome</keyword>
<feature type="compositionally biased region" description="Basic residues" evidence="3">
    <location>
        <begin position="945"/>
        <end position="971"/>
    </location>
</feature>
<protein>
    <recommendedName>
        <fullName evidence="4">FAM13A-like domain-containing protein</fullName>
    </recommendedName>
</protein>
<feature type="compositionally biased region" description="Basic residues" evidence="3">
    <location>
        <begin position="1071"/>
        <end position="1081"/>
    </location>
</feature>
<feature type="compositionally biased region" description="Low complexity" evidence="3">
    <location>
        <begin position="299"/>
        <end position="320"/>
    </location>
</feature>
<reference evidence="5 6" key="1">
    <citation type="submission" date="2018-04" db="EMBL/GenBank/DDBJ databases">
        <authorList>
            <person name="Zhang X."/>
            <person name="Yuan J."/>
            <person name="Li F."/>
            <person name="Xiang J."/>
        </authorList>
    </citation>
    <scope>NUCLEOTIDE SEQUENCE [LARGE SCALE GENOMIC DNA]</scope>
    <source>
        <tissue evidence="5">Muscle</tissue>
    </source>
</reference>
<evidence type="ECO:0000256" key="1">
    <source>
        <dbReference type="ARBA" id="ARBA00007549"/>
    </source>
</evidence>
<dbReference type="Proteomes" id="UP000283509">
    <property type="component" value="Unassembled WGS sequence"/>
</dbReference>
<feature type="compositionally biased region" description="Basic residues" evidence="3">
    <location>
        <begin position="999"/>
        <end position="1013"/>
    </location>
</feature>
<comment type="similarity">
    <text evidence="1">Belongs to the FAM13 family.</text>
</comment>
<feature type="region of interest" description="Disordered" evidence="3">
    <location>
        <begin position="881"/>
        <end position="1135"/>
    </location>
</feature>
<feature type="compositionally biased region" description="Low complexity" evidence="3">
    <location>
        <begin position="893"/>
        <end position="902"/>
    </location>
</feature>
<dbReference type="EMBL" id="QCYY01001687">
    <property type="protein sequence ID" value="ROT76147.1"/>
    <property type="molecule type" value="Genomic_DNA"/>
</dbReference>
<feature type="compositionally biased region" description="Acidic residues" evidence="3">
    <location>
        <begin position="357"/>
        <end position="366"/>
    </location>
</feature>
<organism evidence="5 6">
    <name type="scientific">Penaeus vannamei</name>
    <name type="common">Whiteleg shrimp</name>
    <name type="synonym">Litopenaeus vannamei</name>
    <dbReference type="NCBI Taxonomy" id="6689"/>
    <lineage>
        <taxon>Eukaryota</taxon>
        <taxon>Metazoa</taxon>
        <taxon>Ecdysozoa</taxon>
        <taxon>Arthropoda</taxon>
        <taxon>Crustacea</taxon>
        <taxon>Multicrustacea</taxon>
        <taxon>Malacostraca</taxon>
        <taxon>Eumalacostraca</taxon>
        <taxon>Eucarida</taxon>
        <taxon>Decapoda</taxon>
        <taxon>Dendrobranchiata</taxon>
        <taxon>Penaeoidea</taxon>
        <taxon>Penaeidae</taxon>
        <taxon>Penaeus</taxon>
    </lineage>
</organism>
<sequence>MGQQGRRCTRKGRPSTPRTRARVFACEILSEPIARMSVGEFDFLKSFLLPPGVDDQRARCGANVTPPFSPTSPGKRKGELNCSSVPLAPAPADEQARDSGRSWFQRGTKPVPTNFPSKQVCWRSERDPVPRTPFCRSRGCGGEGRLYLPTFLPDVYPPAFYAYARTPLGSRGARSFGNVAPVSVRSAPRRKDLLSRRARGRGRTGRGKHRAASAAASAGHEDRPDTSADDALRKEQPPKEPLAEEAPDAFPGSLHRKRKEHADGKEGGEHDPKFIRSTREVVDHLDSIRPKVAPYSKELLVGPGVGPLLSPASPDDSLPSTQDEDEDATSQSPESSCVSAQDYWETGGESDLRDESERDEEEEEDFGGGGGGGGGLGVNDSHEERRLNERSFPRSYPQSSRRPRRRTKKRHHSHSPQDSSTRCQSSEDDERSSSYLRSLTSEEEEPTRYDPVPSDVVSCQPATGSVRPSSPVSREPSLGLSELLNAGEPVTSDRGSWGMRESSHCDSWHRTAPRYSRFDDESTMQSNWYRSDEDDIILSPRASEAFKDVGPANGSDDYKTPPGQGAVKILMKNINSIKKKIKRYEEEFESAFGYRPSHSEKMKHKEIKKYMSELSKARKELKQMKDDVAGMMSVPTVFPLSLLRCQESTNPNARPKNTSGTADTIRQVEDRLREKRSASGRPTELTNMNKTEMQEEKTALQKALLYYESVHGRPTTREDRDLARPLYDRYRQVKRIVMRSSSRAKENMVELAPILEHEAMDFTLASPQHRGSLQGDEIEKISLPPSPPSTPPVFESPDTRRGVPLGDLHALPLSELRERKKEARDEKKKLRRALREFEENFERDLGRKVQKEDRGPMEQTYLDYKHAKAKLRLLEALLSKHEPHKSHPPNHPPTVTHTHSYPPNHPPTHTHSHPPNHPPTHTHTHTHITQHPPQHTTSTQPPTHTHSHPPNHHPPHTHIHPTTHTHTHTHIHTTTPTHTHSHTQPPPHTHTLTSTNHPPHTHTHIHPTTHTHTHTPPTTHTHTLTHPPTHNDTHTHSHPPNTHHPHTLTSTQPPTHNDTHTLTFTQPPTHTHIHPTTHTHSHPPNYPPTMTHTHSHPPNHPQHSHPTTTTPTHTLTSTQPPTHTHTHIHPTTHPQ</sequence>
<feature type="compositionally biased region" description="Low complexity" evidence="3">
    <location>
        <begin position="1104"/>
        <end position="1123"/>
    </location>
</feature>
<comment type="caution">
    <text evidence="5">The sequence shown here is derived from an EMBL/GenBank/DDBJ whole genome shotgun (WGS) entry which is preliminary data.</text>
</comment>
<evidence type="ECO:0000256" key="3">
    <source>
        <dbReference type="SAM" id="MobiDB-lite"/>
    </source>
</evidence>
<feature type="region of interest" description="Disordered" evidence="3">
    <location>
        <begin position="647"/>
        <end position="666"/>
    </location>
</feature>
<feature type="compositionally biased region" description="Low complexity" evidence="3">
    <location>
        <begin position="1014"/>
        <end position="1028"/>
    </location>
</feature>
<dbReference type="OrthoDB" id="6340748at2759"/>
<feature type="coiled-coil region" evidence="2">
    <location>
        <begin position="813"/>
        <end position="840"/>
    </location>
</feature>
<feature type="compositionally biased region" description="Basic and acidic residues" evidence="3">
    <location>
        <begin position="380"/>
        <end position="392"/>
    </location>
</feature>
<dbReference type="InterPro" id="IPR059029">
    <property type="entry name" value="FAM13A_dom"/>
</dbReference>
<evidence type="ECO:0000256" key="2">
    <source>
        <dbReference type="SAM" id="Coils"/>
    </source>
</evidence>
<feature type="compositionally biased region" description="Basic residues" evidence="3">
    <location>
        <begin position="401"/>
        <end position="414"/>
    </location>
</feature>
<reference evidence="5 6" key="2">
    <citation type="submission" date="2019-01" db="EMBL/GenBank/DDBJ databases">
        <title>The decoding of complex shrimp genome reveals the adaptation for benthos swimmer, frequently molting mechanism and breeding impact on genome.</title>
        <authorList>
            <person name="Sun Y."/>
            <person name="Gao Y."/>
            <person name="Yu Y."/>
        </authorList>
    </citation>
    <scope>NUCLEOTIDE SEQUENCE [LARGE SCALE GENOMIC DNA]</scope>
    <source>
        <tissue evidence="5">Muscle</tissue>
    </source>
</reference>
<feature type="compositionally biased region" description="Low complexity" evidence="3">
    <location>
        <begin position="929"/>
        <end position="944"/>
    </location>
</feature>
<gene>
    <name evidence="5" type="ORF">C7M84_005276</name>
</gene>
<name>A0A423TID1_PENVA</name>
<feature type="compositionally biased region" description="Polar residues" evidence="3">
    <location>
        <begin position="329"/>
        <end position="339"/>
    </location>
</feature>
<feature type="compositionally biased region" description="Basic and acidic residues" evidence="3">
    <location>
        <begin position="219"/>
        <end position="242"/>
    </location>
</feature>
<feature type="compositionally biased region" description="Gly residues" evidence="3">
    <location>
        <begin position="367"/>
        <end position="377"/>
    </location>
</feature>
<dbReference type="STRING" id="6689.A0A423TID1"/>
<feature type="domain" description="FAM13A-like" evidence="4">
    <location>
        <begin position="813"/>
        <end position="881"/>
    </location>
</feature>
<accession>A0A423TID1</accession>
<evidence type="ECO:0000313" key="5">
    <source>
        <dbReference type="EMBL" id="ROT76147.1"/>
    </source>
</evidence>
<feature type="region of interest" description="Disordered" evidence="3">
    <location>
        <begin position="182"/>
        <end position="503"/>
    </location>
</feature>
<feature type="compositionally biased region" description="Polar residues" evidence="3">
    <location>
        <begin position="647"/>
        <end position="664"/>
    </location>
</feature>
<feature type="compositionally biased region" description="Low complexity" evidence="3">
    <location>
        <begin position="465"/>
        <end position="477"/>
    </location>
</feature>
<keyword evidence="2" id="KW-0175">Coiled coil</keyword>
<feature type="compositionally biased region" description="Polar residues" evidence="3">
    <location>
        <begin position="1052"/>
        <end position="1062"/>
    </location>
</feature>
<dbReference type="AlphaFoldDB" id="A0A423TID1"/>
<feature type="compositionally biased region" description="Basic residues" evidence="3">
    <location>
        <begin position="1124"/>
        <end position="1135"/>
    </location>
</feature>
<dbReference type="PANTHER" id="PTHR15904:SF17">
    <property type="entry name" value="RHO-GAP DOMAIN-CONTAINING PROTEIN"/>
    <property type="match status" value="1"/>
</dbReference>